<name>A0A8J3BFC5_9BACI</name>
<reference evidence="11" key="2">
    <citation type="submission" date="2020-09" db="EMBL/GenBank/DDBJ databases">
        <authorList>
            <person name="Sun Q."/>
            <person name="Ohkuma M."/>
        </authorList>
    </citation>
    <scope>NUCLEOTIDE SEQUENCE</scope>
    <source>
        <strain evidence="11">JCM 14719</strain>
    </source>
</reference>
<evidence type="ECO:0000313" key="11">
    <source>
        <dbReference type="EMBL" id="GGK06611.1"/>
    </source>
</evidence>
<dbReference type="Pfam" id="PF01195">
    <property type="entry name" value="Pept_tRNA_hydro"/>
    <property type="match status" value="1"/>
</dbReference>
<keyword evidence="12" id="KW-1185">Reference proteome</keyword>
<evidence type="ECO:0000256" key="5">
    <source>
        <dbReference type="ARBA" id="ARBA00038063"/>
    </source>
</evidence>
<dbReference type="PROSITE" id="PS01195">
    <property type="entry name" value="PEPT_TRNA_HYDROL_1"/>
    <property type="match status" value="1"/>
</dbReference>
<dbReference type="GO" id="GO:0005737">
    <property type="term" value="C:cytoplasm"/>
    <property type="evidence" value="ECO:0007669"/>
    <property type="project" value="UniProtKB-SubCell"/>
</dbReference>
<comment type="function">
    <text evidence="8">Catalyzes the release of premature peptidyl moieties from peptidyl-tRNA molecules trapped in stalled 50S ribosomal subunits, and thus maintains levels of free tRNAs and 50S ribosomes.</text>
</comment>
<proteinExistence type="inferred from homology"/>
<evidence type="ECO:0000256" key="4">
    <source>
        <dbReference type="ARBA" id="ARBA00022884"/>
    </source>
</evidence>
<feature type="site" description="Discriminates between blocked and unblocked aminoacyl-tRNA" evidence="8">
    <location>
        <position position="9"/>
    </location>
</feature>
<dbReference type="AlphaFoldDB" id="A0A8J3BFC5"/>
<dbReference type="RefSeq" id="WP_188818001.1">
    <property type="nucleotide sequence ID" value="NZ_BMOF01000055.1"/>
</dbReference>
<protein>
    <recommendedName>
        <fullName evidence="7 8">Peptidyl-tRNA hydrolase</fullName>
        <shortName evidence="8">Pth</shortName>
        <ecNumber evidence="1 8">3.1.1.29</ecNumber>
    </recommendedName>
</protein>
<dbReference type="InterPro" id="IPR001328">
    <property type="entry name" value="Pept_tRNA_hydro"/>
</dbReference>
<evidence type="ECO:0000256" key="8">
    <source>
        <dbReference type="HAMAP-Rule" id="MF_00083"/>
    </source>
</evidence>
<evidence type="ECO:0000256" key="2">
    <source>
        <dbReference type="ARBA" id="ARBA00022555"/>
    </source>
</evidence>
<dbReference type="SUPFAM" id="SSF53178">
    <property type="entry name" value="Peptidyl-tRNA hydrolase-like"/>
    <property type="match status" value="1"/>
</dbReference>
<feature type="binding site" evidence="8">
    <location>
        <position position="66"/>
    </location>
    <ligand>
        <name>tRNA</name>
        <dbReference type="ChEBI" id="CHEBI:17843"/>
    </ligand>
</feature>
<evidence type="ECO:0000256" key="3">
    <source>
        <dbReference type="ARBA" id="ARBA00022801"/>
    </source>
</evidence>
<dbReference type="GO" id="GO:0006515">
    <property type="term" value="P:protein quality control for misfolded or incompletely synthesized proteins"/>
    <property type="evidence" value="ECO:0007669"/>
    <property type="project" value="UniProtKB-UniRule"/>
</dbReference>
<organism evidence="11 12">
    <name type="scientific">Calditerricola satsumensis</name>
    <dbReference type="NCBI Taxonomy" id="373054"/>
    <lineage>
        <taxon>Bacteria</taxon>
        <taxon>Bacillati</taxon>
        <taxon>Bacillota</taxon>
        <taxon>Bacilli</taxon>
        <taxon>Bacillales</taxon>
        <taxon>Bacillaceae</taxon>
        <taxon>Calditerricola</taxon>
    </lineage>
</organism>
<dbReference type="Proteomes" id="UP000637720">
    <property type="component" value="Unassembled WGS sequence"/>
</dbReference>
<comment type="subunit">
    <text evidence="8">Monomer.</text>
</comment>
<evidence type="ECO:0000256" key="6">
    <source>
        <dbReference type="ARBA" id="ARBA00048707"/>
    </source>
</evidence>
<comment type="caution">
    <text evidence="8">Lacks conserved residue(s) required for the propagation of feature annotation.</text>
</comment>
<dbReference type="FunFam" id="3.40.50.1470:FF:000001">
    <property type="entry name" value="Peptidyl-tRNA hydrolase"/>
    <property type="match status" value="1"/>
</dbReference>
<dbReference type="PANTHER" id="PTHR17224:SF1">
    <property type="entry name" value="PEPTIDYL-TRNA HYDROLASE"/>
    <property type="match status" value="1"/>
</dbReference>
<comment type="subcellular location">
    <subcellularLocation>
        <location evidence="8">Cytoplasm</location>
    </subcellularLocation>
</comment>
<dbReference type="NCBIfam" id="TIGR00447">
    <property type="entry name" value="pth"/>
    <property type="match status" value="1"/>
</dbReference>
<accession>A0A8J3BFC5</accession>
<keyword evidence="2 8" id="KW-0820">tRNA-binding</keyword>
<evidence type="ECO:0000313" key="12">
    <source>
        <dbReference type="Proteomes" id="UP000637720"/>
    </source>
</evidence>
<comment type="catalytic activity">
    <reaction evidence="6 8 9">
        <text>an N-acyl-L-alpha-aminoacyl-tRNA + H2O = an N-acyl-L-amino acid + a tRNA + H(+)</text>
        <dbReference type="Rhea" id="RHEA:54448"/>
        <dbReference type="Rhea" id="RHEA-COMP:10123"/>
        <dbReference type="Rhea" id="RHEA-COMP:13883"/>
        <dbReference type="ChEBI" id="CHEBI:15377"/>
        <dbReference type="ChEBI" id="CHEBI:15378"/>
        <dbReference type="ChEBI" id="CHEBI:59874"/>
        <dbReference type="ChEBI" id="CHEBI:78442"/>
        <dbReference type="ChEBI" id="CHEBI:138191"/>
        <dbReference type="EC" id="3.1.1.29"/>
    </reaction>
</comment>
<gene>
    <name evidence="8 11" type="primary">pth</name>
    <name evidence="11" type="ORF">GCM10007043_20850</name>
</gene>
<dbReference type="Gene3D" id="3.40.50.1470">
    <property type="entry name" value="Peptidyl-tRNA hydrolase"/>
    <property type="match status" value="1"/>
</dbReference>
<comment type="caution">
    <text evidence="11">The sequence shown here is derived from an EMBL/GenBank/DDBJ whole genome shotgun (WGS) entry which is preliminary data.</text>
</comment>
<evidence type="ECO:0000256" key="7">
    <source>
        <dbReference type="ARBA" id="ARBA00050038"/>
    </source>
</evidence>
<dbReference type="InterPro" id="IPR018171">
    <property type="entry name" value="Pept_tRNA_hydro_CS"/>
</dbReference>
<reference evidence="11" key="1">
    <citation type="journal article" date="2014" name="Int. J. Syst. Evol. Microbiol.">
        <title>Complete genome sequence of Corynebacterium casei LMG S-19264T (=DSM 44701T), isolated from a smear-ripened cheese.</title>
        <authorList>
            <consortium name="US DOE Joint Genome Institute (JGI-PGF)"/>
            <person name="Walter F."/>
            <person name="Albersmeier A."/>
            <person name="Kalinowski J."/>
            <person name="Ruckert C."/>
        </authorList>
    </citation>
    <scope>NUCLEOTIDE SEQUENCE</scope>
    <source>
        <strain evidence="11">JCM 14719</strain>
    </source>
</reference>
<dbReference type="HAMAP" id="MF_00083">
    <property type="entry name" value="Pept_tRNA_hydro_bact"/>
    <property type="match status" value="1"/>
</dbReference>
<dbReference type="PANTHER" id="PTHR17224">
    <property type="entry name" value="PEPTIDYL-TRNA HYDROLASE"/>
    <property type="match status" value="1"/>
</dbReference>
<dbReference type="GO" id="GO:0000049">
    <property type="term" value="F:tRNA binding"/>
    <property type="evidence" value="ECO:0007669"/>
    <property type="project" value="UniProtKB-UniRule"/>
</dbReference>
<dbReference type="CDD" id="cd00462">
    <property type="entry name" value="PTH"/>
    <property type="match status" value="1"/>
</dbReference>
<comment type="function">
    <text evidence="8">Hydrolyzes ribosome-free peptidyl-tRNAs (with 1 or more amino acids incorporated), which drop off the ribosome during protein synthesis, or as a result of ribosome stalling.</text>
</comment>
<feature type="binding site" evidence="8">
    <location>
        <position position="14"/>
    </location>
    <ligand>
        <name>tRNA</name>
        <dbReference type="ChEBI" id="CHEBI:17843"/>
    </ligand>
</feature>
<feature type="binding site" evidence="8">
    <location>
        <position position="64"/>
    </location>
    <ligand>
        <name>tRNA</name>
        <dbReference type="ChEBI" id="CHEBI:17843"/>
    </ligand>
</feature>
<keyword evidence="8" id="KW-0963">Cytoplasm</keyword>
<dbReference type="GO" id="GO:0004045">
    <property type="term" value="F:peptidyl-tRNA hydrolase activity"/>
    <property type="evidence" value="ECO:0007669"/>
    <property type="project" value="UniProtKB-UniRule"/>
</dbReference>
<keyword evidence="4 8" id="KW-0694">RNA-binding</keyword>
<feature type="active site" description="Proton acceptor" evidence="8">
    <location>
        <position position="19"/>
    </location>
</feature>
<dbReference type="GO" id="GO:0072344">
    <property type="term" value="P:rescue of stalled ribosome"/>
    <property type="evidence" value="ECO:0007669"/>
    <property type="project" value="UniProtKB-UniRule"/>
</dbReference>
<dbReference type="InterPro" id="IPR036416">
    <property type="entry name" value="Pept_tRNA_hydro_sf"/>
</dbReference>
<dbReference type="EMBL" id="BMOF01000055">
    <property type="protein sequence ID" value="GGK06611.1"/>
    <property type="molecule type" value="Genomic_DNA"/>
</dbReference>
<keyword evidence="3 8" id="KW-0378">Hydrolase</keyword>
<evidence type="ECO:0000256" key="9">
    <source>
        <dbReference type="RuleBase" id="RU000673"/>
    </source>
</evidence>
<dbReference type="EC" id="3.1.1.29" evidence="1 8"/>
<feature type="site" description="Stabilizes the basic form of H active site to accept a proton" evidence="8">
    <location>
        <position position="91"/>
    </location>
</feature>
<evidence type="ECO:0000256" key="1">
    <source>
        <dbReference type="ARBA" id="ARBA00013260"/>
    </source>
</evidence>
<comment type="similarity">
    <text evidence="5 8 10">Belongs to the PTH family.</text>
</comment>
<evidence type="ECO:0000256" key="10">
    <source>
        <dbReference type="RuleBase" id="RU004320"/>
    </source>
</evidence>
<sequence length="186" mass="20220">MKLIVGLGNPGPAYAATRHNVGFWVIDRLARTLRISVDKAKWKGLVGEGCVDGQKVLLLKPQTYMNASGESVAEAVRFHKLNPEAILVIYDDMDLPLGTLRVRMKGSDGGHRGLRSIIAHLGTQEIPRIRIGIGRPAPGVSVTDHVLSPFAPEEREAAEAAAVRAAEAAAAWITEPIDRVMNRFNR</sequence>